<name>A0A6J4S6U8_9ACTN</name>
<feature type="compositionally biased region" description="Basic and acidic residues" evidence="1">
    <location>
        <begin position="16"/>
        <end position="28"/>
    </location>
</feature>
<proteinExistence type="predicted"/>
<sequence>AGSHRSSQARGGGPGDRPRGPLRADPRWRVRRAVARRRPL</sequence>
<evidence type="ECO:0000256" key="1">
    <source>
        <dbReference type="SAM" id="MobiDB-lite"/>
    </source>
</evidence>
<feature type="non-terminal residue" evidence="2">
    <location>
        <position position="40"/>
    </location>
</feature>
<dbReference type="AlphaFoldDB" id="A0A6J4S6U8"/>
<feature type="non-terminal residue" evidence="2">
    <location>
        <position position="1"/>
    </location>
</feature>
<protein>
    <submittedName>
        <fullName evidence="2">Uncharacterized protein</fullName>
    </submittedName>
</protein>
<organism evidence="2">
    <name type="scientific">uncultured Rubrobacteraceae bacterium</name>
    <dbReference type="NCBI Taxonomy" id="349277"/>
    <lineage>
        <taxon>Bacteria</taxon>
        <taxon>Bacillati</taxon>
        <taxon>Actinomycetota</taxon>
        <taxon>Rubrobacteria</taxon>
        <taxon>Rubrobacterales</taxon>
        <taxon>Rubrobacteraceae</taxon>
        <taxon>environmental samples</taxon>
    </lineage>
</organism>
<evidence type="ECO:0000313" key="2">
    <source>
        <dbReference type="EMBL" id="CAA9486166.1"/>
    </source>
</evidence>
<reference evidence="2" key="1">
    <citation type="submission" date="2020-02" db="EMBL/GenBank/DDBJ databases">
        <authorList>
            <person name="Meier V. D."/>
        </authorList>
    </citation>
    <scope>NUCLEOTIDE SEQUENCE</scope>
    <source>
        <strain evidence="2">AVDCRST_MAG12</strain>
    </source>
</reference>
<dbReference type="EMBL" id="CADCVK010000277">
    <property type="protein sequence ID" value="CAA9486166.1"/>
    <property type="molecule type" value="Genomic_DNA"/>
</dbReference>
<feature type="compositionally biased region" description="Basic residues" evidence="1">
    <location>
        <begin position="29"/>
        <end position="40"/>
    </location>
</feature>
<gene>
    <name evidence="2" type="ORF">AVDCRST_MAG12-1817</name>
</gene>
<feature type="region of interest" description="Disordered" evidence="1">
    <location>
        <begin position="1"/>
        <end position="40"/>
    </location>
</feature>
<accession>A0A6J4S6U8</accession>